<protein>
    <submittedName>
        <fullName evidence="2">Bacteriophage Gp15 protein</fullName>
    </submittedName>
</protein>
<evidence type="ECO:0000313" key="1">
    <source>
        <dbReference type="EMBL" id="MZJ39678.1"/>
    </source>
</evidence>
<evidence type="ECO:0000313" key="4">
    <source>
        <dbReference type="Proteomes" id="UP000469380"/>
    </source>
</evidence>
<dbReference type="Proteomes" id="UP000469380">
    <property type="component" value="Unassembled WGS sequence"/>
</dbReference>
<name>A0A5K1IK33_9ACTN</name>
<dbReference type="Pfam" id="PF06854">
    <property type="entry name" value="Phage_Gp15"/>
    <property type="match status" value="1"/>
</dbReference>
<dbReference type="RefSeq" id="WP_161160595.1">
    <property type="nucleotide sequence ID" value="NZ_CABWIF010000002.1"/>
</dbReference>
<gene>
    <name evidence="2" type="ORF">CKJAJONC_01167</name>
    <name evidence="1" type="ORF">GT464_06920</name>
</gene>
<dbReference type="EMBL" id="CABWIF010000002">
    <property type="protein sequence ID" value="VWL87634.1"/>
    <property type="molecule type" value="Genomic_DNA"/>
</dbReference>
<reference evidence="1 4" key="1">
    <citation type="journal article" date="2019" name="Nat. Med.">
        <title>A library of human gut bacterial isolates paired with longitudinal multiomics data enables mechanistic microbiome research.</title>
        <authorList>
            <person name="Poyet M."/>
            <person name="Groussin M."/>
            <person name="Gibbons S.M."/>
            <person name="Avila-Pacheco J."/>
            <person name="Jiang X."/>
            <person name="Kearney S.M."/>
            <person name="Perrotta A.R."/>
            <person name="Berdy B."/>
            <person name="Zhao S."/>
            <person name="Lieberman T.D."/>
            <person name="Swanson P.K."/>
            <person name="Smith M."/>
            <person name="Roesemann S."/>
            <person name="Alexander J.E."/>
            <person name="Rich S.A."/>
            <person name="Livny J."/>
            <person name="Vlamakis H."/>
            <person name="Clish C."/>
            <person name="Bullock K."/>
            <person name="Deik A."/>
            <person name="Scott J."/>
            <person name="Pierce K.A."/>
            <person name="Xavier R.J."/>
            <person name="Alm E.J."/>
        </authorList>
    </citation>
    <scope>NUCLEOTIDE SEQUENCE [LARGE SCALE GENOMIC DNA]</scope>
    <source>
        <strain evidence="1 4">BIOML-A20</strain>
    </source>
</reference>
<reference evidence="2 3" key="2">
    <citation type="submission" date="2019-10" db="EMBL/GenBank/DDBJ databases">
        <authorList>
            <person name="Wolf R A."/>
        </authorList>
    </citation>
    <scope>NUCLEOTIDE SEQUENCE [LARGE SCALE GENOMIC DNA]</scope>
    <source>
        <strain evidence="2">Collinsella_aerofaciens_DSM_13712</strain>
    </source>
</reference>
<organism evidence="2 3">
    <name type="scientific">Collinsella aerofaciens</name>
    <dbReference type="NCBI Taxonomy" id="74426"/>
    <lineage>
        <taxon>Bacteria</taxon>
        <taxon>Bacillati</taxon>
        <taxon>Actinomycetota</taxon>
        <taxon>Coriobacteriia</taxon>
        <taxon>Coriobacteriales</taxon>
        <taxon>Coriobacteriaceae</taxon>
        <taxon>Collinsella</taxon>
    </lineage>
</organism>
<proteinExistence type="predicted"/>
<dbReference type="InterPro" id="IPR009660">
    <property type="entry name" value="Phage_A500_Gp15"/>
</dbReference>
<dbReference type="AlphaFoldDB" id="A0A5K1IK33"/>
<evidence type="ECO:0000313" key="2">
    <source>
        <dbReference type="EMBL" id="VWL87634.1"/>
    </source>
</evidence>
<dbReference type="EMBL" id="WWSR01000010">
    <property type="protein sequence ID" value="MZJ39678.1"/>
    <property type="molecule type" value="Genomic_DNA"/>
</dbReference>
<dbReference type="Proteomes" id="UP000368032">
    <property type="component" value="Unassembled WGS sequence"/>
</dbReference>
<evidence type="ECO:0000313" key="3">
    <source>
        <dbReference type="Proteomes" id="UP000368032"/>
    </source>
</evidence>
<accession>A0A5K1IK33</accession>
<sequence>MLPAALTAERVRLPDGTSATRYPWNGEEVLVRDDALTIIRVIEVLTDEGKSDDQRRDEFLALFFVDWADAWCACDYDAAEFVRMRDAAVWDMCGLDLTGDRPHETPLWDLEEDAARIRTSFRQAYGIEWDEVRGRISFAEFVALVGGCPQDTPLGAAIHYRNPATKPKPTKYNRQEVEAWNAAHKAFELGKGRSSHGSEEGSDAAMRDVFAALKRATR</sequence>